<name>A0A1I4RX24_9EURY</name>
<gene>
    <name evidence="4" type="ORF">SAMN04488696_1633</name>
</gene>
<evidence type="ECO:0000259" key="2">
    <source>
        <dbReference type="Pfam" id="PF00534"/>
    </source>
</evidence>
<accession>A0A1I4RX24</accession>
<feature type="domain" description="Glycosyltransferase subfamily 4-like N-terminal" evidence="3">
    <location>
        <begin position="22"/>
        <end position="189"/>
    </location>
</feature>
<dbReference type="OrthoDB" id="132546at2157"/>
<dbReference type="EMBL" id="FOUJ01000003">
    <property type="protein sequence ID" value="SFM56767.1"/>
    <property type="molecule type" value="Genomic_DNA"/>
</dbReference>
<dbReference type="Pfam" id="PF00534">
    <property type="entry name" value="Glycos_transf_1"/>
    <property type="match status" value="1"/>
</dbReference>
<dbReference type="InterPro" id="IPR028098">
    <property type="entry name" value="Glyco_trans_4-like_N"/>
</dbReference>
<evidence type="ECO:0000259" key="3">
    <source>
        <dbReference type="Pfam" id="PF13439"/>
    </source>
</evidence>
<reference evidence="5" key="1">
    <citation type="submission" date="2016-10" db="EMBL/GenBank/DDBJ databases">
        <authorList>
            <person name="Varghese N."/>
            <person name="Submissions S."/>
        </authorList>
    </citation>
    <scope>NUCLEOTIDE SEQUENCE [LARGE SCALE GENOMIC DNA]</scope>
    <source>
        <strain evidence="5">Mob M</strain>
    </source>
</reference>
<keyword evidence="1 4" id="KW-0808">Transferase</keyword>
<dbReference type="InterPro" id="IPR001296">
    <property type="entry name" value="Glyco_trans_1"/>
</dbReference>
<evidence type="ECO:0000313" key="5">
    <source>
        <dbReference type="Proteomes" id="UP000198535"/>
    </source>
</evidence>
<dbReference type="Pfam" id="PF13439">
    <property type="entry name" value="Glyco_transf_4"/>
    <property type="match status" value="1"/>
</dbReference>
<proteinExistence type="predicted"/>
<dbReference type="PANTHER" id="PTHR46401:SF2">
    <property type="entry name" value="GLYCOSYLTRANSFERASE WBBK-RELATED"/>
    <property type="match status" value="1"/>
</dbReference>
<dbReference type="STRING" id="487685.SAMN04488696_1633"/>
<dbReference type="SUPFAM" id="SSF53756">
    <property type="entry name" value="UDP-Glycosyltransferase/glycogen phosphorylase"/>
    <property type="match status" value="1"/>
</dbReference>
<dbReference type="PANTHER" id="PTHR46401">
    <property type="entry name" value="GLYCOSYLTRANSFERASE WBBK-RELATED"/>
    <property type="match status" value="1"/>
</dbReference>
<keyword evidence="5" id="KW-1185">Reference proteome</keyword>
<dbReference type="AlphaFoldDB" id="A0A1I4RX24"/>
<dbReference type="RefSeq" id="WP_091935887.1">
    <property type="nucleotide sequence ID" value="NZ_FOUJ01000003.1"/>
</dbReference>
<feature type="domain" description="Glycosyl transferase family 1" evidence="2">
    <location>
        <begin position="206"/>
        <end position="357"/>
    </location>
</feature>
<dbReference type="GO" id="GO:0016757">
    <property type="term" value="F:glycosyltransferase activity"/>
    <property type="evidence" value="ECO:0007669"/>
    <property type="project" value="InterPro"/>
</dbReference>
<protein>
    <submittedName>
        <fullName evidence="4">Glycosyltransferase involved in cell wall bisynthesis</fullName>
    </submittedName>
</protein>
<dbReference type="Gene3D" id="3.40.50.2000">
    <property type="entry name" value="Glycogen Phosphorylase B"/>
    <property type="match status" value="2"/>
</dbReference>
<evidence type="ECO:0000256" key="1">
    <source>
        <dbReference type="ARBA" id="ARBA00022679"/>
    </source>
</evidence>
<evidence type="ECO:0000313" key="4">
    <source>
        <dbReference type="EMBL" id="SFM56767.1"/>
    </source>
</evidence>
<sequence>MRVCIFSGVISLDRDNIDVRKNYLLERVKYFGDKDFDLEIMSPSAKKMDYLDYDNLYYTHYQYLPKKGIKMISALLFSFPKLVKVDCDIVHCFNYQALFVAHIANIFRARKYITVFEAMGLADAESTTSTNASLKVRILRPYIRYFETYAFKKSKGVIVYTSIIKDYVINHFGIDGNKICVVPHGVDVDFCNNEVEIPNFQRELSKYGAIAMYVGSLSRLHGTPHLMSVIDELNAKRPDVLFLILGTGPFKEELESFIERKQLDNVILVGYVPSEIIPFYLKKADVLLIPHSKCLQTELDPPTKLFEYLKAGKPIVSFDFKAVKEVVGDKAILVEPENIVSFADGIIKVLDNKVYYLERAKEAVSIVASYSWEASAEELFKAYLYFSSFDSG</sequence>
<dbReference type="Proteomes" id="UP000198535">
    <property type="component" value="Unassembled WGS sequence"/>
</dbReference>
<organism evidence="4 5">
    <name type="scientific">Methanolobus profundi</name>
    <dbReference type="NCBI Taxonomy" id="487685"/>
    <lineage>
        <taxon>Archaea</taxon>
        <taxon>Methanobacteriati</taxon>
        <taxon>Methanobacteriota</taxon>
        <taxon>Stenosarchaea group</taxon>
        <taxon>Methanomicrobia</taxon>
        <taxon>Methanosarcinales</taxon>
        <taxon>Methanosarcinaceae</taxon>
        <taxon>Methanolobus</taxon>
    </lineage>
</organism>